<dbReference type="CDD" id="cd18315">
    <property type="entry name" value="BTB_POZ_BAB-like"/>
    <property type="match status" value="1"/>
</dbReference>
<feature type="compositionally biased region" description="Low complexity" evidence="2">
    <location>
        <begin position="953"/>
        <end position="967"/>
    </location>
</feature>
<evidence type="ECO:0000256" key="1">
    <source>
        <dbReference type="ARBA" id="ARBA00023242"/>
    </source>
</evidence>
<feature type="compositionally biased region" description="Low complexity" evidence="2">
    <location>
        <begin position="242"/>
        <end position="253"/>
    </location>
</feature>
<feature type="region of interest" description="Disordered" evidence="2">
    <location>
        <begin position="214"/>
        <end position="267"/>
    </location>
</feature>
<evidence type="ECO:0000256" key="2">
    <source>
        <dbReference type="SAM" id="MobiDB-lite"/>
    </source>
</evidence>
<dbReference type="Gene3D" id="1.10.10.60">
    <property type="entry name" value="Homeodomain-like"/>
    <property type="match status" value="1"/>
</dbReference>
<feature type="compositionally biased region" description="Low complexity" evidence="2">
    <location>
        <begin position="11"/>
        <end position="20"/>
    </location>
</feature>
<dbReference type="AlphaFoldDB" id="A0A6A0HA92"/>
<feature type="compositionally biased region" description="Polar residues" evidence="2">
    <location>
        <begin position="604"/>
        <end position="616"/>
    </location>
</feature>
<feature type="region of interest" description="Disordered" evidence="2">
    <location>
        <begin position="279"/>
        <end position="341"/>
    </location>
</feature>
<feature type="region of interest" description="Disordered" evidence="2">
    <location>
        <begin position="644"/>
        <end position="694"/>
    </location>
</feature>
<comment type="caution">
    <text evidence="4">The sequence shown here is derived from an EMBL/GenBank/DDBJ whole genome shotgun (WGS) entry which is preliminary data.</text>
</comment>
<feature type="compositionally biased region" description="Basic and acidic residues" evidence="2">
    <location>
        <begin position="854"/>
        <end position="874"/>
    </location>
</feature>
<dbReference type="SUPFAM" id="SSF54695">
    <property type="entry name" value="POZ domain"/>
    <property type="match status" value="1"/>
</dbReference>
<feature type="domain" description="BTB" evidence="3">
    <location>
        <begin position="59"/>
        <end position="131"/>
    </location>
</feature>
<name>A0A6A0HA92_HYAAZ</name>
<protein>
    <recommendedName>
        <fullName evidence="3">BTB domain-containing protein</fullName>
    </recommendedName>
</protein>
<dbReference type="InterPro" id="IPR000210">
    <property type="entry name" value="BTB/POZ_dom"/>
</dbReference>
<accession>A0A6A0HA92</accession>
<feature type="compositionally biased region" description="Basic and acidic residues" evidence="2">
    <location>
        <begin position="658"/>
        <end position="668"/>
    </location>
</feature>
<feature type="compositionally biased region" description="Low complexity" evidence="2">
    <location>
        <begin position="499"/>
        <end position="513"/>
    </location>
</feature>
<dbReference type="Proteomes" id="UP000711488">
    <property type="component" value="Unassembled WGS sequence"/>
</dbReference>
<feature type="compositionally biased region" description="Basic and acidic residues" evidence="2">
    <location>
        <begin position="464"/>
        <end position="473"/>
    </location>
</feature>
<feature type="compositionally biased region" description="Polar residues" evidence="2">
    <location>
        <begin position="899"/>
        <end position="927"/>
    </location>
</feature>
<proteinExistence type="predicted"/>
<dbReference type="PANTHER" id="PTHR23110">
    <property type="entry name" value="BTB DOMAIN TRANSCRIPTION FACTOR"/>
    <property type="match status" value="1"/>
</dbReference>
<gene>
    <name evidence="4" type="ORF">HAZT_HAZT005520</name>
</gene>
<reference evidence="4" key="1">
    <citation type="submission" date="2014-08" db="EMBL/GenBank/DDBJ databases">
        <authorList>
            <person name="Murali S."/>
            <person name="Richards S."/>
            <person name="Bandaranaike D."/>
            <person name="Bellair M."/>
            <person name="Blankenburg K."/>
            <person name="Chao H."/>
            <person name="Dinh H."/>
            <person name="Doddapaneni H."/>
            <person name="Dugan-Rocha S."/>
            <person name="Elkadiri S."/>
            <person name="Gnanaolivu R."/>
            <person name="Hughes D."/>
            <person name="Lee S."/>
            <person name="Li M."/>
            <person name="Ming W."/>
            <person name="Munidasa M."/>
            <person name="Muniz J."/>
            <person name="Nguyen L."/>
            <person name="Osuji N."/>
            <person name="Pu L.-L."/>
            <person name="Puazo M."/>
            <person name="Skinner E."/>
            <person name="Qu C."/>
            <person name="Quiroz J."/>
            <person name="Raj R."/>
            <person name="Weissenberger G."/>
            <person name="Xin Y."/>
            <person name="Zou X."/>
            <person name="Han Y."/>
            <person name="Worley K."/>
            <person name="Muzny D."/>
            <person name="Gibbs R."/>
        </authorList>
    </citation>
    <scope>NUCLEOTIDE SEQUENCE</scope>
    <source>
        <strain evidence="4">HAZT.00-mixed</strain>
        <tissue evidence="4">Whole organism</tissue>
    </source>
</reference>
<dbReference type="GO" id="GO:0006357">
    <property type="term" value="P:regulation of transcription by RNA polymerase II"/>
    <property type="evidence" value="ECO:0007669"/>
    <property type="project" value="TreeGrafter"/>
</dbReference>
<dbReference type="Pfam" id="PF00651">
    <property type="entry name" value="BTB"/>
    <property type="match status" value="1"/>
</dbReference>
<dbReference type="PROSITE" id="PS50097">
    <property type="entry name" value="BTB"/>
    <property type="match status" value="1"/>
</dbReference>
<dbReference type="Gene3D" id="3.30.710.10">
    <property type="entry name" value="Potassium Channel Kv1.1, Chain A"/>
    <property type="match status" value="1"/>
</dbReference>
<feature type="compositionally biased region" description="Basic and acidic residues" evidence="2">
    <location>
        <begin position="282"/>
        <end position="309"/>
    </location>
</feature>
<keyword evidence="1" id="KW-0539">Nucleus</keyword>
<evidence type="ECO:0000313" key="4">
    <source>
        <dbReference type="EMBL" id="KAA0201905.1"/>
    </source>
</evidence>
<feature type="region of interest" description="Disordered" evidence="2">
    <location>
        <begin position="444"/>
        <end position="513"/>
    </location>
</feature>
<dbReference type="InterPro" id="IPR051095">
    <property type="entry name" value="Dros_DevTransReg"/>
</dbReference>
<feature type="compositionally biased region" description="Polar residues" evidence="2">
    <location>
        <begin position="474"/>
        <end position="496"/>
    </location>
</feature>
<dbReference type="SMART" id="SM00225">
    <property type="entry name" value="BTB"/>
    <property type="match status" value="1"/>
</dbReference>
<feature type="region of interest" description="Disordered" evidence="2">
    <location>
        <begin position="1"/>
        <end position="20"/>
    </location>
</feature>
<reference evidence="4" key="2">
    <citation type="journal article" date="2018" name="Environ. Sci. Technol.">
        <title>The Toxicogenome of Hyalella azteca: A Model for Sediment Ecotoxicology and Evolutionary Toxicology.</title>
        <authorList>
            <person name="Poynton H.C."/>
            <person name="Hasenbein S."/>
            <person name="Benoit J.B."/>
            <person name="Sepulveda M.S."/>
            <person name="Poelchau M.F."/>
            <person name="Hughes D.S.T."/>
            <person name="Murali S.C."/>
            <person name="Chen S."/>
            <person name="Glastad K.M."/>
            <person name="Goodisman M.A.D."/>
            <person name="Werren J.H."/>
            <person name="Vineis J.H."/>
            <person name="Bowen J.L."/>
            <person name="Friedrich M."/>
            <person name="Jones J."/>
            <person name="Robertson H.M."/>
            <person name="Feyereisen R."/>
            <person name="Mechler-Hickson A."/>
            <person name="Mathers N."/>
            <person name="Lee C.E."/>
            <person name="Colbourne J.K."/>
            <person name="Biales A."/>
            <person name="Johnston J.S."/>
            <person name="Wellborn G.A."/>
            <person name="Rosendale A.J."/>
            <person name="Cridge A.G."/>
            <person name="Munoz-Torres M.C."/>
            <person name="Bain P.A."/>
            <person name="Manny A.R."/>
            <person name="Major K.M."/>
            <person name="Lambert F.N."/>
            <person name="Vulpe C.D."/>
            <person name="Tuck P."/>
            <person name="Blalock B.J."/>
            <person name="Lin Y.Y."/>
            <person name="Smith M.E."/>
            <person name="Ochoa-Acuna H."/>
            <person name="Chen M.M."/>
            <person name="Childers C.P."/>
            <person name="Qu J."/>
            <person name="Dugan S."/>
            <person name="Lee S.L."/>
            <person name="Chao H."/>
            <person name="Dinh H."/>
            <person name="Han Y."/>
            <person name="Doddapaneni H."/>
            <person name="Worley K.C."/>
            <person name="Muzny D.M."/>
            <person name="Gibbs R.A."/>
            <person name="Richards S."/>
        </authorList>
    </citation>
    <scope>NUCLEOTIDE SEQUENCE</scope>
    <source>
        <strain evidence="4">HAZT.00-mixed</strain>
        <tissue evidence="4">Whole organism</tissue>
    </source>
</reference>
<feature type="region of interest" description="Disordered" evidence="2">
    <location>
        <begin position="816"/>
        <end position="841"/>
    </location>
</feature>
<feature type="compositionally biased region" description="Basic and acidic residues" evidence="2">
    <location>
        <begin position="818"/>
        <end position="841"/>
    </location>
</feature>
<feature type="region of interest" description="Disordered" evidence="2">
    <location>
        <begin position="604"/>
        <end position="631"/>
    </location>
</feature>
<sequence length="1021" mass="112007">MGSTPPDRQSPPEMASPSPAEMDASQRLYLRWNNHGSHLTQYINDEFYKTSTCESSTLTDVTLAFEDGVKIQAHRLILAASSPYFRELFISADESAQGLNAHPCLIFKDVRSLDMKLLLAYMYKGEVELQKKELKGLLSIAKSLKVRGLEEAISINDFTNKSAEKTSLSSMDAEDRSMTSLEAFERSRIHDALESEYLNNMKFSGSSAFTEVMKEKLRSKSSTPLSRHESPAPLSHKKEYLPHSPSSSESPSPSDERPSSQRPMMIPSSVLSPSLTFYPPSLDRHLNRPDVLSSDRRDIKRASSPDGDHLPVNLGHSIHPCWMNSQPSSPQSKRKCVSPPPLPQSLFPSSSFHSSFPSFNFPLMQAVGPSASPLDILGRNNFPQIPRIGSVSVKKDLAANDDFSNYPDDDQASVYCLCRETVRSGRHSPTPDLSSYWRSTGLLPTSAYPQNPHRKRPCVSPPLKTEESIHETDSNLVNGSSESSNFNLSDTTTSRNAGVPTSTSAVPYSSPSYAPYVNGGSGGGGNHKPEWKRYKQYSKEDLNLAIDAVKNGTTALQVSTRVSLGSNLLVIFITSFLTQASRQYKVPSRTLYDKIKKLGISTTPRRITSTMSSQPNKLRHHPRHDSGRLTPPRVDNLGVVHHSGGALVTSSSNPGYPVKDHKDSRSHSAEPATGRDSCPPFSAHPSKTYATDNPVPSFASNVEVDLRKFCPNVSRFDQNPHENIGGSSGLFGLSEYTSKSVLDLLPRDLSSRGSEALKEKLPYPSWSVTSSLTAEHLKPGNDYLPPGNDYLLPGSDYLHRMRSRINLKLPELVSMSNGERENRSSLHEKTNMPRETEISLTKVKEEEELLVVDDLKESDQKQEMITRTHSDKSPTSETTTCEQYSRDDSSKTTMDPRLSDSSPSSTAAVDSGHDSNNTSAASDSYLRTQGPPGLPFVGSPVSPRNTTPITAVATSPKTSEPSTSSAEVSPMLSNKSSLCVDSDTEMNVDRSSVSVYTSIPDTGLCAQIRPLDLRDNSISIP</sequence>
<dbReference type="GO" id="GO:0005634">
    <property type="term" value="C:nucleus"/>
    <property type="evidence" value="ECO:0007669"/>
    <property type="project" value="TreeGrafter"/>
</dbReference>
<reference evidence="4" key="3">
    <citation type="submission" date="2019-06" db="EMBL/GenBank/DDBJ databases">
        <authorList>
            <person name="Poynton C."/>
            <person name="Hasenbein S."/>
            <person name="Benoit J.B."/>
            <person name="Sepulveda M.S."/>
            <person name="Poelchau M.F."/>
            <person name="Murali S.C."/>
            <person name="Chen S."/>
            <person name="Glastad K.M."/>
            <person name="Werren J.H."/>
            <person name="Vineis J.H."/>
            <person name="Bowen J.L."/>
            <person name="Friedrich M."/>
            <person name="Jones J."/>
            <person name="Robertson H.M."/>
            <person name="Feyereisen R."/>
            <person name="Mechler-Hickson A."/>
            <person name="Mathers N."/>
            <person name="Lee C.E."/>
            <person name="Colbourne J.K."/>
            <person name="Biales A."/>
            <person name="Johnston J.S."/>
            <person name="Wellborn G.A."/>
            <person name="Rosendale A.J."/>
            <person name="Cridge A.G."/>
            <person name="Munoz-Torres M.C."/>
            <person name="Bain P.A."/>
            <person name="Manny A.R."/>
            <person name="Major K.M."/>
            <person name="Lambert F.N."/>
            <person name="Vulpe C.D."/>
            <person name="Tuck P."/>
            <person name="Blalock B.J."/>
            <person name="Lin Y.-Y."/>
            <person name="Smith M.E."/>
            <person name="Ochoa-Acuna H."/>
            <person name="Chen M.-J.M."/>
            <person name="Childers C.P."/>
            <person name="Qu J."/>
            <person name="Dugan S."/>
            <person name="Lee S.L."/>
            <person name="Chao H."/>
            <person name="Dinh H."/>
            <person name="Han Y."/>
            <person name="Doddapaneni H."/>
            <person name="Worley K.C."/>
            <person name="Muzny D.M."/>
            <person name="Gibbs R.A."/>
            <person name="Richards S."/>
        </authorList>
    </citation>
    <scope>NUCLEOTIDE SEQUENCE</scope>
    <source>
        <strain evidence="4">HAZT.00-mixed</strain>
        <tissue evidence="4">Whole organism</tissue>
    </source>
</reference>
<dbReference type="OrthoDB" id="10261408at2759"/>
<feature type="compositionally biased region" description="Basic and acidic residues" evidence="2">
    <location>
        <begin position="226"/>
        <end position="241"/>
    </location>
</feature>
<dbReference type="InterPro" id="IPR011333">
    <property type="entry name" value="SKP1/BTB/POZ_sf"/>
</dbReference>
<feature type="region of interest" description="Disordered" evidence="2">
    <location>
        <begin position="854"/>
        <end position="986"/>
    </location>
</feature>
<dbReference type="PANTHER" id="PTHR23110:SF109">
    <property type="entry name" value="FI07618P-RELATED"/>
    <property type="match status" value="1"/>
</dbReference>
<dbReference type="EMBL" id="JQDR03004675">
    <property type="protein sequence ID" value="KAA0201905.1"/>
    <property type="molecule type" value="Genomic_DNA"/>
</dbReference>
<organism evidence="4">
    <name type="scientific">Hyalella azteca</name>
    <name type="common">Amphipod</name>
    <dbReference type="NCBI Taxonomy" id="294128"/>
    <lineage>
        <taxon>Eukaryota</taxon>
        <taxon>Metazoa</taxon>
        <taxon>Ecdysozoa</taxon>
        <taxon>Arthropoda</taxon>
        <taxon>Crustacea</taxon>
        <taxon>Multicrustacea</taxon>
        <taxon>Malacostraca</taxon>
        <taxon>Eumalacostraca</taxon>
        <taxon>Peracarida</taxon>
        <taxon>Amphipoda</taxon>
        <taxon>Senticaudata</taxon>
        <taxon>Talitrida</taxon>
        <taxon>Talitroidea</taxon>
        <taxon>Hyalellidae</taxon>
        <taxon>Hyalella</taxon>
    </lineage>
</organism>
<evidence type="ECO:0000259" key="3">
    <source>
        <dbReference type="PROSITE" id="PS50097"/>
    </source>
</evidence>